<dbReference type="Proteomes" id="UP000567885">
    <property type="component" value="Unassembled WGS sequence"/>
</dbReference>
<organism evidence="4 5">
    <name type="scientific">Fusarium heterosporum</name>
    <dbReference type="NCBI Taxonomy" id="42747"/>
    <lineage>
        <taxon>Eukaryota</taxon>
        <taxon>Fungi</taxon>
        <taxon>Dikarya</taxon>
        <taxon>Ascomycota</taxon>
        <taxon>Pezizomycotina</taxon>
        <taxon>Sordariomycetes</taxon>
        <taxon>Hypocreomycetidae</taxon>
        <taxon>Hypocreales</taxon>
        <taxon>Nectriaceae</taxon>
        <taxon>Fusarium</taxon>
        <taxon>Fusarium heterosporum species complex</taxon>
    </lineage>
</organism>
<dbReference type="OrthoDB" id="5102063at2759"/>
<feature type="signal peptide" evidence="2">
    <location>
        <begin position="1"/>
        <end position="21"/>
    </location>
</feature>
<evidence type="ECO:0000256" key="1">
    <source>
        <dbReference type="SAM" id="MobiDB-lite"/>
    </source>
</evidence>
<keyword evidence="2" id="KW-0732">Signal</keyword>
<gene>
    <name evidence="4" type="ORF">FHETE_4757</name>
</gene>
<dbReference type="GO" id="GO:0004668">
    <property type="term" value="F:protein-arginine deiminase activity"/>
    <property type="evidence" value="ECO:0007669"/>
    <property type="project" value="InterPro"/>
</dbReference>
<evidence type="ECO:0000313" key="4">
    <source>
        <dbReference type="EMBL" id="KAF5670074.1"/>
    </source>
</evidence>
<dbReference type="SUPFAM" id="SSF110083">
    <property type="entry name" value="Peptidylarginine deiminase Pad4, middle domain"/>
    <property type="match status" value="1"/>
</dbReference>
<dbReference type="PANTHER" id="PTHR10837">
    <property type="entry name" value="PEPTIDYLARGININE DEIMINASE"/>
    <property type="match status" value="1"/>
</dbReference>
<evidence type="ECO:0000259" key="3">
    <source>
        <dbReference type="Pfam" id="PF03068"/>
    </source>
</evidence>
<dbReference type="EMBL" id="JAAGWQ010000079">
    <property type="protein sequence ID" value="KAF5670074.1"/>
    <property type="molecule type" value="Genomic_DNA"/>
</dbReference>
<proteinExistence type="predicted"/>
<dbReference type="InterPro" id="IPR004303">
    <property type="entry name" value="PAD"/>
</dbReference>
<dbReference type="SUPFAM" id="SSF55909">
    <property type="entry name" value="Pentein"/>
    <property type="match status" value="1"/>
</dbReference>
<dbReference type="GO" id="GO:0005509">
    <property type="term" value="F:calcium ion binding"/>
    <property type="evidence" value="ECO:0007669"/>
    <property type="project" value="InterPro"/>
</dbReference>
<protein>
    <submittedName>
        <fullName evidence="4">Arginine deiminase type II</fullName>
    </submittedName>
</protein>
<dbReference type="Gene3D" id="3.75.10.10">
    <property type="entry name" value="L-arginine/glycine Amidinotransferase, Chain A"/>
    <property type="match status" value="1"/>
</dbReference>
<name>A0A8H5TD81_FUSHE</name>
<dbReference type="AlphaFoldDB" id="A0A8H5TD81"/>
<dbReference type="PANTHER" id="PTHR10837:SF8">
    <property type="entry name" value="PROTEIN-ARGININE DEIMINASE"/>
    <property type="match status" value="1"/>
</dbReference>
<feature type="domain" description="Protein-arginine deiminase C-terminal" evidence="3">
    <location>
        <begin position="191"/>
        <end position="640"/>
    </location>
</feature>
<reference evidence="4 5" key="1">
    <citation type="submission" date="2020-05" db="EMBL/GenBank/DDBJ databases">
        <title>Identification and distribution of gene clusters putatively required for synthesis of sphingolipid metabolism inhibitors in phylogenetically diverse species of the filamentous fungus Fusarium.</title>
        <authorList>
            <person name="Kim H.-S."/>
            <person name="Busman M."/>
            <person name="Brown D.W."/>
            <person name="Divon H."/>
            <person name="Uhlig S."/>
            <person name="Proctor R.H."/>
        </authorList>
    </citation>
    <scope>NUCLEOTIDE SEQUENCE [LARGE SCALE GENOMIC DNA]</scope>
    <source>
        <strain evidence="4 5">NRRL 20693</strain>
    </source>
</reference>
<evidence type="ECO:0000256" key="2">
    <source>
        <dbReference type="SAM" id="SignalP"/>
    </source>
</evidence>
<keyword evidence="5" id="KW-1185">Reference proteome</keyword>
<feature type="chain" id="PRO_5034047097" evidence="2">
    <location>
        <begin position="22"/>
        <end position="647"/>
    </location>
</feature>
<dbReference type="InterPro" id="IPR036556">
    <property type="entry name" value="PAD_central_sf"/>
</dbReference>
<feature type="region of interest" description="Disordered" evidence="1">
    <location>
        <begin position="498"/>
        <end position="565"/>
    </location>
</feature>
<dbReference type="Pfam" id="PF03068">
    <property type="entry name" value="PAD"/>
    <property type="match status" value="1"/>
</dbReference>
<comment type="caution">
    <text evidence="4">The sequence shown here is derived from an EMBL/GenBank/DDBJ whole genome shotgun (WGS) entry which is preliminary data.</text>
</comment>
<feature type="compositionally biased region" description="Polar residues" evidence="1">
    <location>
        <begin position="501"/>
        <end position="516"/>
    </location>
</feature>
<dbReference type="InterPro" id="IPR013530">
    <property type="entry name" value="PAD_C"/>
</dbReference>
<accession>A0A8H5TD81</accession>
<evidence type="ECO:0000313" key="5">
    <source>
        <dbReference type="Proteomes" id="UP000567885"/>
    </source>
</evidence>
<sequence>MHLLGAKTAVSALALFNTCVALKVNILADTNRDGRVDSKDVDGKSTWTADKGAVILPNVGDTGGRCAKKWGPSTEISDDDETYLDKCNDAIDNVQRNPKYLAPLKTLPALGFSASAKGSISIIDKVAASKIRVFVKRSGKWTYVSATDVFTAEELESGLELGVDARDVRRPQGWNGNAKIQFTVTDGKVKATDSVAVRVAPVLTHHHGQQAQRVLSTGVNQAGFNNVQQAFLDDLHRNVAESGIKEPVFEFHNQDIWTQDFFEPGYSTMPGPNGPVSIRIMIRSVQSERRSGRDAFHELRSDKVGAVQHPGNGDSIDSTGNLETIPPYTHNGKTYPAGRTIMGAWNGRNPLMVDFLKAQEVQDPLILNTSWLYVGHVDEFIQFLPAHNKLGWIIMVADPLKGVALLKNASKAGHGKVKAMSRPLSAEEKKSGLCIPKETIDEVLKFNNFETANTNSARLIQANIDILKRETGITDADIFRVPSLFYYPTKASWTCAGQEPATAQDSSTPRKASSASGILFKPDRGSASKSNNGGPGAQAKSILEAGTPKNSVHRRDANPDPETQVTAFYPGSVNNLVMTDSKVLMPSPWGPVIGSKDIFATAVTEVYASAGYNATLQDDWFSHYQGQGDVHCGSNSWRATETKLPGY</sequence>
<dbReference type="GO" id="GO:0005737">
    <property type="term" value="C:cytoplasm"/>
    <property type="evidence" value="ECO:0007669"/>
    <property type="project" value="InterPro"/>
</dbReference>